<evidence type="ECO:0000256" key="3">
    <source>
        <dbReference type="PIRSR" id="PIRSR600246-3"/>
    </source>
</evidence>
<feature type="site" description="Cleavage; by autolysis" evidence="3">
    <location>
        <begin position="151"/>
        <end position="152"/>
    </location>
</feature>
<feature type="binding site" evidence="2">
    <location>
        <begin position="180"/>
        <end position="183"/>
    </location>
    <ligand>
        <name>substrate</name>
    </ligand>
</feature>
<evidence type="ECO:0000256" key="1">
    <source>
        <dbReference type="PIRSR" id="PIRSR600246-1"/>
    </source>
</evidence>
<feature type="binding site" evidence="2">
    <location>
        <begin position="203"/>
        <end position="206"/>
    </location>
    <ligand>
        <name>substrate</name>
    </ligand>
</feature>
<dbReference type="EC" id="3.5.1.26" evidence="4"/>
<evidence type="ECO:0000256" key="2">
    <source>
        <dbReference type="PIRSR" id="PIRSR600246-2"/>
    </source>
</evidence>
<dbReference type="PANTHER" id="PTHR10188">
    <property type="entry name" value="L-ASPARAGINASE"/>
    <property type="match status" value="1"/>
</dbReference>
<dbReference type="PANTHER" id="PTHR10188:SF6">
    <property type="entry name" value="N(4)-(BETA-N-ACETYLGLUCOSAMINYL)-L-ASPARAGINASE"/>
    <property type="match status" value="1"/>
</dbReference>
<evidence type="ECO:0000313" key="4">
    <source>
        <dbReference type="EMBL" id="SQJ15726.1"/>
    </source>
</evidence>
<dbReference type="Gene3D" id="3.60.20.30">
    <property type="entry name" value="(Glycosyl)asparaginase"/>
    <property type="match status" value="1"/>
</dbReference>
<dbReference type="Pfam" id="PF01112">
    <property type="entry name" value="Asparaginase_2"/>
    <property type="match status" value="1"/>
</dbReference>
<protein>
    <submittedName>
        <fullName evidence="4">N(4)-(Beta-N-acetylglucosaminyl)-L-asparaginase</fullName>
        <ecNumber evidence="4">3.5.1.26</ecNumber>
    </submittedName>
</protein>
<dbReference type="SUPFAM" id="SSF56235">
    <property type="entry name" value="N-terminal nucleophile aminohydrolases (Ntn hydrolases)"/>
    <property type="match status" value="1"/>
</dbReference>
<name>A0AAX2JES6_9FUSO</name>
<dbReference type="EMBL" id="LS483487">
    <property type="protein sequence ID" value="SQJ15726.1"/>
    <property type="molecule type" value="Genomic_DNA"/>
</dbReference>
<accession>A0AAX2JES6</accession>
<dbReference type="CDD" id="cd04513">
    <property type="entry name" value="Glycosylasparaginase"/>
    <property type="match status" value="1"/>
</dbReference>
<sequence>MKKWAMIATWRMAVEGVTLGADILKNGGKCQDAVERAIMEVEDYPFYKSVGYGGLPNEVCEVELDAAFMDGKTLSIGAVAGIKDYKNPVCIARKLSADRFNIFLVGEGAEAYAHKNGFVRQNMLTERAKKTWELRMKEITEKNLSPYDGHDTVCMISIDSEKDMAAATSTSGLFMKKRGRVGDSPVSGSGFYVDNEAGGAAATGLGEDIMKGCLSYETVQRMKRGMSPTEAAQSAVTEFAEQLKKRRGHAGAISVVAMNNKGEWGIGTNVEFSFVAADPDNEPKVYLANPIEGSNEVKIEIASKEYMENYKRNIQKPLEEI</sequence>
<dbReference type="KEGG" id="ful:C4N20_06020"/>
<keyword evidence="4" id="KW-0378">Hydrolase</keyword>
<dbReference type="AlphaFoldDB" id="A0AAX2JES6"/>
<dbReference type="InterPro" id="IPR029055">
    <property type="entry name" value="Ntn_hydrolases_N"/>
</dbReference>
<dbReference type="Proteomes" id="UP000249008">
    <property type="component" value="Chromosome 1"/>
</dbReference>
<evidence type="ECO:0000313" key="5">
    <source>
        <dbReference type="Proteomes" id="UP000249008"/>
    </source>
</evidence>
<reference evidence="4 5" key="1">
    <citation type="submission" date="2018-06" db="EMBL/GenBank/DDBJ databases">
        <authorList>
            <consortium name="Pathogen Informatics"/>
            <person name="Doyle S."/>
        </authorList>
    </citation>
    <scope>NUCLEOTIDE SEQUENCE [LARGE SCALE GENOMIC DNA]</scope>
    <source>
        <strain evidence="4 5">NCTC12112</strain>
    </source>
</reference>
<dbReference type="InterPro" id="IPR000246">
    <property type="entry name" value="Peptidase_T2"/>
</dbReference>
<dbReference type="RefSeq" id="WP_005978478.1">
    <property type="nucleotide sequence ID" value="NZ_CABKNW010000004.1"/>
</dbReference>
<dbReference type="GO" id="GO:0003948">
    <property type="term" value="F:N4-(beta-N-acetylglucosaminyl)-L-asparaginase activity"/>
    <property type="evidence" value="ECO:0007669"/>
    <property type="project" value="UniProtKB-EC"/>
</dbReference>
<feature type="active site" description="Nucleophile" evidence="1">
    <location>
        <position position="152"/>
    </location>
</feature>
<proteinExistence type="predicted"/>
<dbReference type="GeneID" id="78454357"/>
<organism evidence="4 5">
    <name type="scientific">Fusobacterium ulcerans</name>
    <dbReference type="NCBI Taxonomy" id="861"/>
    <lineage>
        <taxon>Bacteria</taxon>
        <taxon>Fusobacteriati</taxon>
        <taxon>Fusobacteriota</taxon>
        <taxon>Fusobacteriia</taxon>
        <taxon>Fusobacteriales</taxon>
        <taxon>Fusobacteriaceae</taxon>
        <taxon>Fusobacterium</taxon>
    </lineage>
</organism>
<dbReference type="GO" id="GO:0005737">
    <property type="term" value="C:cytoplasm"/>
    <property type="evidence" value="ECO:0007669"/>
    <property type="project" value="TreeGrafter"/>
</dbReference>
<gene>
    <name evidence="4" type="ORF">NCTC12112_03093</name>
</gene>